<evidence type="ECO:0000259" key="5">
    <source>
        <dbReference type="PROSITE" id="PS50994"/>
    </source>
</evidence>
<dbReference type="GO" id="GO:0032196">
    <property type="term" value="P:transposition"/>
    <property type="evidence" value="ECO:0007669"/>
    <property type="project" value="UniProtKB-KW"/>
</dbReference>
<dbReference type="Gene3D" id="3.30.420.10">
    <property type="entry name" value="Ribonuclease H-like superfamily/Ribonuclease H"/>
    <property type="match status" value="1"/>
</dbReference>
<dbReference type="PROSITE" id="PS50994">
    <property type="entry name" value="INTEGRASE"/>
    <property type="match status" value="1"/>
</dbReference>
<dbReference type="InterPro" id="IPR039537">
    <property type="entry name" value="Retrotran_Ty1/copia-like"/>
</dbReference>
<comment type="catalytic activity">
    <reaction evidence="3">
        <text>DNA(n) + a 2'-deoxyribonucleoside 5'-triphosphate = DNA(n+1) + diphosphate</text>
        <dbReference type="Rhea" id="RHEA:22508"/>
        <dbReference type="Rhea" id="RHEA-COMP:17339"/>
        <dbReference type="Rhea" id="RHEA-COMP:17340"/>
        <dbReference type="ChEBI" id="CHEBI:33019"/>
        <dbReference type="ChEBI" id="CHEBI:61560"/>
        <dbReference type="ChEBI" id="CHEBI:173112"/>
        <dbReference type="EC" id="2.7.7.49"/>
    </reaction>
</comment>
<comment type="caution">
    <text evidence="6">The sequence shown here is derived from an EMBL/GenBank/DDBJ whole genome shotgun (WGS) entry which is preliminary data.</text>
</comment>
<dbReference type="InterPro" id="IPR012337">
    <property type="entry name" value="RNaseH-like_sf"/>
</dbReference>
<dbReference type="InterPro" id="IPR001584">
    <property type="entry name" value="Integrase_cat-core"/>
</dbReference>
<comment type="catalytic activity">
    <reaction evidence="4">
        <text>DNA(n) + a 2'-deoxyribonucleoside 5'-triphosphate = DNA(n+1) + diphosphate</text>
        <dbReference type="Rhea" id="RHEA:22508"/>
        <dbReference type="Rhea" id="RHEA-COMP:17339"/>
        <dbReference type="Rhea" id="RHEA-COMP:17340"/>
        <dbReference type="ChEBI" id="CHEBI:33019"/>
        <dbReference type="ChEBI" id="CHEBI:61560"/>
        <dbReference type="ChEBI" id="CHEBI:173112"/>
        <dbReference type="EC" id="2.7.7.7"/>
    </reaction>
</comment>
<dbReference type="SUPFAM" id="SSF53098">
    <property type="entry name" value="Ribonuclease H-like"/>
    <property type="match status" value="1"/>
</dbReference>
<dbReference type="AlphaFoldDB" id="A0A9Q3PWP4"/>
<name>A0A9Q3PWP4_9BASI</name>
<evidence type="ECO:0000313" key="6">
    <source>
        <dbReference type="EMBL" id="MBW0575047.1"/>
    </source>
</evidence>
<proteinExistence type="predicted"/>
<organism evidence="6 7">
    <name type="scientific">Austropuccinia psidii MF-1</name>
    <dbReference type="NCBI Taxonomy" id="1389203"/>
    <lineage>
        <taxon>Eukaryota</taxon>
        <taxon>Fungi</taxon>
        <taxon>Dikarya</taxon>
        <taxon>Basidiomycota</taxon>
        <taxon>Pucciniomycotina</taxon>
        <taxon>Pucciniomycetes</taxon>
        <taxon>Pucciniales</taxon>
        <taxon>Sphaerophragmiaceae</taxon>
        <taxon>Austropuccinia</taxon>
    </lineage>
</organism>
<dbReference type="GO" id="GO:0015074">
    <property type="term" value="P:DNA integration"/>
    <property type="evidence" value="ECO:0007669"/>
    <property type="project" value="InterPro"/>
</dbReference>
<dbReference type="GO" id="GO:0003723">
    <property type="term" value="F:RNA binding"/>
    <property type="evidence" value="ECO:0007669"/>
    <property type="project" value="UniProtKB-KW"/>
</dbReference>
<keyword evidence="7" id="KW-1185">Reference proteome</keyword>
<dbReference type="GO" id="GO:0003964">
    <property type="term" value="F:RNA-directed DNA polymerase activity"/>
    <property type="evidence" value="ECO:0007669"/>
    <property type="project" value="UniProtKB-EC"/>
</dbReference>
<dbReference type="InterPro" id="IPR036397">
    <property type="entry name" value="RNaseH_sf"/>
</dbReference>
<dbReference type="GO" id="GO:0003887">
    <property type="term" value="F:DNA-directed DNA polymerase activity"/>
    <property type="evidence" value="ECO:0007669"/>
    <property type="project" value="UniProtKB-EC"/>
</dbReference>
<dbReference type="Proteomes" id="UP000765509">
    <property type="component" value="Unassembled WGS sequence"/>
</dbReference>
<evidence type="ECO:0000313" key="7">
    <source>
        <dbReference type="Proteomes" id="UP000765509"/>
    </source>
</evidence>
<protein>
    <recommendedName>
        <fullName evidence="5">Integrase catalytic domain-containing protein</fullName>
    </recommendedName>
</protein>
<gene>
    <name evidence="6" type="ORF">O181_114762</name>
</gene>
<sequence>MKTVISNNGGDFVNSKFQDLLSIKGILHQLTEPYTPQQSPISEQGNHTLFEKSQGNAAGLSGSFRMVGEACTMATCILNRTPSSLISFKAPICRQSSLSSASLWMLGYYAHSKGKVNPQGVLYMLVGLTQTHNSYFLFNPLAKRTYYKNTTSLNHLNYFNVPMSLNLLNNTNVSQLPPNFFLTVYCL</sequence>
<evidence type="ECO:0000256" key="3">
    <source>
        <dbReference type="ARBA" id="ARBA00048173"/>
    </source>
</evidence>
<dbReference type="PANTHER" id="PTHR42648:SF28">
    <property type="entry name" value="TRANSPOSON-ENCODED PROTEIN WITH RIBONUCLEASE H-LIKE AND RETROVIRUS ZINC FINGER-LIKE DOMAINS"/>
    <property type="match status" value="1"/>
</dbReference>
<keyword evidence="1" id="KW-0815">Transposition</keyword>
<keyword evidence="2" id="KW-0694">RNA-binding</keyword>
<evidence type="ECO:0000256" key="4">
    <source>
        <dbReference type="ARBA" id="ARBA00049244"/>
    </source>
</evidence>
<dbReference type="PANTHER" id="PTHR42648">
    <property type="entry name" value="TRANSPOSASE, PUTATIVE-RELATED"/>
    <property type="match status" value="1"/>
</dbReference>
<evidence type="ECO:0000256" key="2">
    <source>
        <dbReference type="ARBA" id="ARBA00022884"/>
    </source>
</evidence>
<accession>A0A9Q3PWP4</accession>
<dbReference type="EMBL" id="AVOT02095467">
    <property type="protein sequence ID" value="MBW0575047.1"/>
    <property type="molecule type" value="Genomic_DNA"/>
</dbReference>
<feature type="domain" description="Integrase catalytic" evidence="5">
    <location>
        <begin position="1"/>
        <end position="99"/>
    </location>
</feature>
<reference evidence="6" key="1">
    <citation type="submission" date="2021-03" db="EMBL/GenBank/DDBJ databases">
        <title>Draft genome sequence of rust myrtle Austropuccinia psidii MF-1, a brazilian biotype.</title>
        <authorList>
            <person name="Quecine M.C."/>
            <person name="Pachon D.M.R."/>
            <person name="Bonatelli M.L."/>
            <person name="Correr F.H."/>
            <person name="Franceschini L.M."/>
            <person name="Leite T.F."/>
            <person name="Margarido G.R.A."/>
            <person name="Almeida C.A."/>
            <person name="Ferrarezi J.A."/>
            <person name="Labate C.A."/>
        </authorList>
    </citation>
    <scope>NUCLEOTIDE SEQUENCE</scope>
    <source>
        <strain evidence="6">MF-1</strain>
    </source>
</reference>
<dbReference type="GO" id="GO:0005634">
    <property type="term" value="C:nucleus"/>
    <property type="evidence" value="ECO:0007669"/>
    <property type="project" value="UniProtKB-ARBA"/>
</dbReference>
<dbReference type="OrthoDB" id="3943081at2759"/>
<evidence type="ECO:0000256" key="1">
    <source>
        <dbReference type="ARBA" id="ARBA00022578"/>
    </source>
</evidence>